<keyword evidence="2" id="KW-1185">Reference proteome</keyword>
<evidence type="ECO:0000313" key="1">
    <source>
        <dbReference type="EMBL" id="MFD2829002.1"/>
    </source>
</evidence>
<dbReference type="Proteomes" id="UP001597519">
    <property type="component" value="Unassembled WGS sequence"/>
</dbReference>
<name>A0ABW5WR76_9STAP</name>
<evidence type="ECO:0000313" key="2">
    <source>
        <dbReference type="Proteomes" id="UP001597519"/>
    </source>
</evidence>
<dbReference type="EMBL" id="JBHUOQ010000001">
    <property type="protein sequence ID" value="MFD2829002.1"/>
    <property type="molecule type" value="Genomic_DNA"/>
</dbReference>
<sequence length="157" mass="18269">MDKIVLKTSATPEDMWNSVVDALYGTDNYDNEVLRRLFTALNYHNEMERGLHEGFIENTLETVQNEGFDPFIRELTDALEYVGAVDYITHVRTHLPRLYHLSFQYQGALETGSEIEINETEFLNAAARADEDYQNLKTNLEEKITNVISEKKHYIFE</sequence>
<accession>A0ABW5WR76</accession>
<protein>
    <submittedName>
        <fullName evidence="1">Uncharacterized protein</fullName>
    </submittedName>
</protein>
<proteinExistence type="predicted"/>
<organism evidence="1 2">
    <name type="scientific">Corticicoccus populi</name>
    <dbReference type="NCBI Taxonomy" id="1812821"/>
    <lineage>
        <taxon>Bacteria</taxon>
        <taxon>Bacillati</taxon>
        <taxon>Bacillota</taxon>
        <taxon>Bacilli</taxon>
        <taxon>Bacillales</taxon>
        <taxon>Staphylococcaceae</taxon>
        <taxon>Corticicoccus</taxon>
    </lineage>
</organism>
<comment type="caution">
    <text evidence="1">The sequence shown here is derived from an EMBL/GenBank/DDBJ whole genome shotgun (WGS) entry which is preliminary data.</text>
</comment>
<reference evidence="2" key="1">
    <citation type="journal article" date="2019" name="Int. J. Syst. Evol. Microbiol.">
        <title>The Global Catalogue of Microorganisms (GCM) 10K type strain sequencing project: providing services to taxonomists for standard genome sequencing and annotation.</title>
        <authorList>
            <consortium name="The Broad Institute Genomics Platform"/>
            <consortium name="The Broad Institute Genome Sequencing Center for Infectious Disease"/>
            <person name="Wu L."/>
            <person name="Ma J."/>
        </authorList>
    </citation>
    <scope>NUCLEOTIDE SEQUENCE [LARGE SCALE GENOMIC DNA]</scope>
    <source>
        <strain evidence="2">KCTC 33575</strain>
    </source>
</reference>
<gene>
    <name evidence="1" type="ORF">ACFSX4_00890</name>
</gene>
<dbReference type="RefSeq" id="WP_377770613.1">
    <property type="nucleotide sequence ID" value="NZ_JBHUOQ010000001.1"/>
</dbReference>